<keyword evidence="5" id="KW-1185">Reference proteome</keyword>
<feature type="domain" description="Primase C-terminal 1" evidence="1">
    <location>
        <begin position="223"/>
        <end position="286"/>
    </location>
</feature>
<evidence type="ECO:0000259" key="1">
    <source>
        <dbReference type="SMART" id="SM00942"/>
    </source>
</evidence>
<evidence type="ECO:0000259" key="2">
    <source>
        <dbReference type="SMART" id="SM00943"/>
    </source>
</evidence>
<sequence>MSNHQTALNFLKKGYQVVPLSRKTGSPIIKFRDRPITEEIIKSVNWSNCDYALLMRGVWAIDIDTHELDETTAKGLKWLIQTCGADILRITTTDQYNNGLDGYSSLLNSEYKEELLDNFSKTFIEVTASGGMHILFKKRDDIPYSQKPKIMQGIDIKAHDNNYVKIFPSEGREVLQVVDGLPHYEGEFEKHVFKPKQQIITQYFSESLPVSLNKGTHEGREAYERVTTGTCMNRNDDLFKAACWAFENGHPIENLVTIIGTVKGRDVFTREEFERTIESARNTVSYVTIGT</sequence>
<gene>
    <name evidence="3" type="ORF">BU200_01020</name>
    <name evidence="4" type="ORF">NCTC12957_00128</name>
</gene>
<dbReference type="Proteomes" id="UP000186437">
    <property type="component" value="Unassembled WGS sequence"/>
</dbReference>
<dbReference type="SUPFAM" id="SSF56747">
    <property type="entry name" value="Prim-pol domain"/>
    <property type="match status" value="1"/>
</dbReference>
<feature type="domain" description="DNA primase/polymerase bifunctional N-terminal" evidence="2">
    <location>
        <begin position="7"/>
        <end position="188"/>
    </location>
</feature>
<dbReference type="EMBL" id="MSJL01000003">
    <property type="protein sequence ID" value="OLF50635.1"/>
    <property type="molecule type" value="Genomic_DNA"/>
</dbReference>
<evidence type="ECO:0000313" key="6">
    <source>
        <dbReference type="Proteomes" id="UP000255213"/>
    </source>
</evidence>
<dbReference type="EMBL" id="UHEN01000001">
    <property type="protein sequence ID" value="SUN05182.1"/>
    <property type="molecule type" value="Genomic_DNA"/>
</dbReference>
<dbReference type="InterPro" id="IPR014820">
    <property type="entry name" value="PriCT_1"/>
</dbReference>
<dbReference type="SMART" id="SM00942">
    <property type="entry name" value="PriCT_1"/>
    <property type="match status" value="1"/>
</dbReference>
<protein>
    <submittedName>
        <fullName evidence="4">Phage protein</fullName>
    </submittedName>
</protein>
<dbReference type="Pfam" id="PF09250">
    <property type="entry name" value="Prim-Pol"/>
    <property type="match status" value="1"/>
</dbReference>
<evidence type="ECO:0000313" key="5">
    <source>
        <dbReference type="Proteomes" id="UP000186437"/>
    </source>
</evidence>
<evidence type="ECO:0000313" key="4">
    <source>
        <dbReference type="EMBL" id="SUN05182.1"/>
    </source>
</evidence>
<reference evidence="4 6" key="3">
    <citation type="submission" date="2018-06" db="EMBL/GenBank/DDBJ databases">
        <authorList>
            <consortium name="Pathogen Informatics"/>
            <person name="Doyle S."/>
        </authorList>
    </citation>
    <scope>NUCLEOTIDE SEQUENCE [LARGE SCALE GENOMIC DNA]</scope>
    <source>
        <strain evidence="4 6">NCTC12957</strain>
    </source>
</reference>
<evidence type="ECO:0000313" key="3">
    <source>
        <dbReference type="EMBL" id="OLF50635.1"/>
    </source>
</evidence>
<organism evidence="3 5">
    <name type="scientific">Streptococcus acidominimus</name>
    <dbReference type="NCBI Taxonomy" id="1326"/>
    <lineage>
        <taxon>Bacteria</taxon>
        <taxon>Bacillati</taxon>
        <taxon>Bacillota</taxon>
        <taxon>Bacilli</taxon>
        <taxon>Lactobacillales</taxon>
        <taxon>Streptococcaceae</taxon>
        <taxon>Streptococcus</taxon>
    </lineage>
</organism>
<dbReference type="SMART" id="SM00943">
    <property type="entry name" value="Prim-Pol"/>
    <property type="match status" value="1"/>
</dbReference>
<reference evidence="5" key="1">
    <citation type="submission" date="2016-12" db="EMBL/GenBank/DDBJ databases">
        <authorList>
            <person name="Gulvik C.A."/>
        </authorList>
    </citation>
    <scope>NUCLEOTIDE SEQUENCE [LARGE SCALE GENOMIC DNA]</scope>
    <source>
        <strain evidence="5">ATCC 51725</strain>
    </source>
</reference>
<dbReference type="OrthoDB" id="2303110at2"/>
<dbReference type="RefSeq" id="WP_075098379.1">
    <property type="nucleotide sequence ID" value="NZ_MSJL01000003.1"/>
</dbReference>
<name>A0A1Q8EFP5_STRAI</name>
<proteinExistence type="predicted"/>
<dbReference type="InterPro" id="IPR015330">
    <property type="entry name" value="DNA_primase/pol_bifunc_N"/>
</dbReference>
<dbReference type="AlphaFoldDB" id="A0A1Q8EFP5"/>
<reference evidence="3" key="2">
    <citation type="submission" date="2016-12" db="EMBL/GenBank/DDBJ databases">
        <authorList>
            <person name="Song W.-J."/>
            <person name="Kurnit D.M."/>
        </authorList>
    </citation>
    <scope>NUCLEOTIDE SEQUENCE [LARGE SCALE GENOMIC DNA]</scope>
    <source>
        <strain evidence="3">ATCC 51725</strain>
    </source>
</reference>
<accession>A0A1Q8EFP5</accession>
<dbReference type="Proteomes" id="UP000255213">
    <property type="component" value="Unassembled WGS sequence"/>
</dbReference>